<dbReference type="OrthoDB" id="9786288at2"/>
<dbReference type="RefSeq" id="WP_096421222.1">
    <property type="nucleotide sequence ID" value="NZ_AP017315.1"/>
</dbReference>
<dbReference type="InterPro" id="IPR016039">
    <property type="entry name" value="Thiolase-like"/>
</dbReference>
<dbReference type="PIRSF" id="PIRSF000451">
    <property type="entry name" value="PKS_III"/>
    <property type="match status" value="1"/>
</dbReference>
<protein>
    <recommendedName>
        <fullName evidence="8">Naringenin-chalcone synthase</fullName>
    </recommendedName>
</protein>
<organism evidence="6 7">
    <name type="scientific">Microcella alkaliphila</name>
    <dbReference type="NCBI Taxonomy" id="279828"/>
    <lineage>
        <taxon>Bacteria</taxon>
        <taxon>Bacillati</taxon>
        <taxon>Actinomycetota</taxon>
        <taxon>Actinomycetes</taxon>
        <taxon>Micrococcales</taxon>
        <taxon>Microbacteriaceae</taxon>
        <taxon>Microcella</taxon>
    </lineage>
</organism>
<evidence type="ECO:0000313" key="6">
    <source>
        <dbReference type="EMBL" id="BAU32092.1"/>
    </source>
</evidence>
<dbReference type="Pfam" id="PF02797">
    <property type="entry name" value="Chal_sti_synt_C"/>
    <property type="match status" value="1"/>
</dbReference>
<dbReference type="GO" id="GO:0016747">
    <property type="term" value="F:acyltransferase activity, transferring groups other than amino-acyl groups"/>
    <property type="evidence" value="ECO:0007669"/>
    <property type="project" value="InterPro"/>
</dbReference>
<reference evidence="7" key="1">
    <citation type="submission" date="2015-12" db="EMBL/GenBank/DDBJ databases">
        <authorList>
            <person name="Shamseldin A."/>
            <person name="Moawad H."/>
            <person name="Abd El-Rahim W.M."/>
            <person name="Sadowsky M.J."/>
        </authorList>
    </citation>
    <scope>NUCLEOTIDE SEQUENCE [LARGE SCALE GENOMIC DNA]</scope>
    <source>
        <strain evidence="7">JAM AC0309</strain>
    </source>
</reference>
<dbReference type="AlphaFoldDB" id="A0A0U5BNC8"/>
<feature type="domain" description="Chalcone/stilbene synthase C-terminal" evidence="5">
    <location>
        <begin position="244"/>
        <end position="386"/>
    </location>
</feature>
<evidence type="ECO:0000256" key="1">
    <source>
        <dbReference type="ARBA" id="ARBA00005531"/>
    </source>
</evidence>
<sequence length="388" mass="40685">MNAHHPAAVLRAISTVLPDTVIEQGRVRDIFARQEGLSRLGQRLVATAFDSSGIDTRHTVITDFGDNNADARGAAPAYIDEATGALHAPGTKARNDHYIAAAGPMFVEAARRAIHAADGIEAADVTHVITVSCTGFFAPGPEYLIARDLGLDPALQRYHLGFMGCYAALPALRMAAQFCAADPDAVVLVVSVELCTLHLHASDDPDLIVANSLFGDAGVAGIVSRRPLGAGERGLRVDRSETAVTPVGESDMAWTIGDEGFDMVLSTAVPQIIGEHISAALQPLVSPVPELASALAEDGLGRAVARWAVHPGGRSIVDKVEESLGLEPQQVAPSRDVLRTIGNVSSATVMVVMQRNLEAYAEPGDRLIALAFGPGLTVESTLMTVVTG</sequence>
<dbReference type="CDD" id="cd00831">
    <property type="entry name" value="CHS_like"/>
    <property type="match status" value="1"/>
</dbReference>
<feature type="active site" description="Acyl-thioester intermediate" evidence="3">
    <location>
        <position position="165"/>
    </location>
</feature>
<dbReference type="EMBL" id="AP017315">
    <property type="protein sequence ID" value="BAU32092.1"/>
    <property type="molecule type" value="Genomic_DNA"/>
</dbReference>
<evidence type="ECO:0000313" key="7">
    <source>
        <dbReference type="Proteomes" id="UP000218965"/>
    </source>
</evidence>
<evidence type="ECO:0000259" key="5">
    <source>
        <dbReference type="Pfam" id="PF02797"/>
    </source>
</evidence>
<evidence type="ECO:0000256" key="2">
    <source>
        <dbReference type="ARBA" id="ARBA00022679"/>
    </source>
</evidence>
<dbReference type="PANTHER" id="PTHR11877:SF46">
    <property type="entry name" value="TYPE III POLYKETIDE SYNTHASE A"/>
    <property type="match status" value="1"/>
</dbReference>
<dbReference type="GO" id="GO:0030639">
    <property type="term" value="P:polyketide biosynthetic process"/>
    <property type="evidence" value="ECO:0007669"/>
    <property type="project" value="TreeGrafter"/>
</dbReference>
<feature type="domain" description="Chalcone/stilbene synthase N-terminal" evidence="4">
    <location>
        <begin position="7"/>
        <end position="225"/>
    </location>
</feature>
<evidence type="ECO:0000259" key="4">
    <source>
        <dbReference type="Pfam" id="PF00195"/>
    </source>
</evidence>
<dbReference type="InterPro" id="IPR012328">
    <property type="entry name" value="Chalcone/stilbene_synt_C"/>
</dbReference>
<accession>A0A0U5BNC8</accession>
<name>A0A0U5BNC8_9MICO</name>
<dbReference type="SUPFAM" id="SSF53901">
    <property type="entry name" value="Thiolase-like"/>
    <property type="match status" value="2"/>
</dbReference>
<evidence type="ECO:0008006" key="8">
    <source>
        <dbReference type="Google" id="ProtNLM"/>
    </source>
</evidence>
<comment type="similarity">
    <text evidence="1">Belongs to the thiolase-like superfamily. Chalcone/stilbene synthases family.</text>
</comment>
<keyword evidence="2" id="KW-0808">Transferase</keyword>
<dbReference type="InterPro" id="IPR011141">
    <property type="entry name" value="Polyketide_synthase_type-III"/>
</dbReference>
<gene>
    <name evidence="6" type="ORF">MalAC0309_1235</name>
</gene>
<dbReference type="KEGG" id="malk:MalAC0309_1235"/>
<reference evidence="6 7" key="2">
    <citation type="submission" date="2016-01" db="EMBL/GenBank/DDBJ databases">
        <title>Microcella alkaliphila JAM AC0309 whole genome shotgun sequence.</title>
        <authorList>
            <person name="Kurata A."/>
            <person name="Hirose Y."/>
            <person name="Kishimoto N."/>
            <person name="Kobayashi T."/>
        </authorList>
    </citation>
    <scope>NUCLEOTIDE SEQUENCE [LARGE SCALE GENOMIC DNA]</scope>
    <source>
        <strain evidence="6 7">JAM AC0309</strain>
    </source>
</reference>
<dbReference type="Pfam" id="PF00195">
    <property type="entry name" value="Chal_sti_synt_N"/>
    <property type="match status" value="1"/>
</dbReference>
<evidence type="ECO:0000256" key="3">
    <source>
        <dbReference type="PIRSR" id="PIRSR000451-1"/>
    </source>
</evidence>
<dbReference type="Proteomes" id="UP000218965">
    <property type="component" value="Chromosome"/>
</dbReference>
<dbReference type="InterPro" id="IPR001099">
    <property type="entry name" value="Chalcone/stilbene_synt_N"/>
</dbReference>
<dbReference type="Gene3D" id="3.40.47.10">
    <property type="match status" value="2"/>
</dbReference>
<proteinExistence type="inferred from homology"/>
<dbReference type="PANTHER" id="PTHR11877">
    <property type="entry name" value="HYDROXYMETHYLGLUTARYL-COA SYNTHASE"/>
    <property type="match status" value="1"/>
</dbReference>